<organism evidence="2 3">
    <name type="scientific">Microseira wollei NIES-4236</name>
    <dbReference type="NCBI Taxonomy" id="2530354"/>
    <lineage>
        <taxon>Bacteria</taxon>
        <taxon>Bacillati</taxon>
        <taxon>Cyanobacteriota</taxon>
        <taxon>Cyanophyceae</taxon>
        <taxon>Oscillatoriophycideae</taxon>
        <taxon>Aerosakkonematales</taxon>
        <taxon>Aerosakkonemataceae</taxon>
        <taxon>Microseira</taxon>
    </lineage>
</organism>
<dbReference type="InterPro" id="IPR021027">
    <property type="entry name" value="Transposase_put_HTH"/>
</dbReference>
<dbReference type="RefSeq" id="WP_226581223.1">
    <property type="nucleotide sequence ID" value="NZ_BLAY01000042.1"/>
</dbReference>
<gene>
    <name evidence="2" type="ORF">MiSe_30230</name>
</gene>
<dbReference type="AlphaFoldDB" id="A0AAV3X5X2"/>
<proteinExistence type="predicted"/>
<name>A0AAV3X5X2_9CYAN</name>
<protein>
    <submittedName>
        <fullName evidence="2">Transposase</fullName>
    </submittedName>
</protein>
<dbReference type="EMBL" id="BLAY01000042">
    <property type="protein sequence ID" value="GET38267.1"/>
    <property type="molecule type" value="Genomic_DNA"/>
</dbReference>
<comment type="caution">
    <text evidence="2">The sequence shown here is derived from an EMBL/GenBank/DDBJ whole genome shotgun (WGS) entry which is preliminary data.</text>
</comment>
<evidence type="ECO:0000313" key="2">
    <source>
        <dbReference type="EMBL" id="GET38267.1"/>
    </source>
</evidence>
<reference evidence="2" key="1">
    <citation type="submission" date="2019-10" db="EMBL/GenBank/DDBJ databases">
        <title>Draft genome sequece of Microseira wollei NIES-4236.</title>
        <authorList>
            <person name="Yamaguchi H."/>
            <person name="Suzuki S."/>
            <person name="Kawachi M."/>
        </authorList>
    </citation>
    <scope>NUCLEOTIDE SEQUENCE</scope>
    <source>
        <strain evidence="2">NIES-4236</strain>
    </source>
</reference>
<feature type="domain" description="Transposase putative helix-turn-helix" evidence="1">
    <location>
        <begin position="1"/>
        <end position="45"/>
    </location>
</feature>
<evidence type="ECO:0000313" key="3">
    <source>
        <dbReference type="Proteomes" id="UP001050975"/>
    </source>
</evidence>
<evidence type="ECO:0000259" key="1">
    <source>
        <dbReference type="Pfam" id="PF12323"/>
    </source>
</evidence>
<sequence>MLLNYQYRAAPDSNQKLELNAWLRICQYWYNKQLRDRFDWWENNRNSVNACPLICSLTDWREHPDFYSQKKQLPVLKEDLLKVGYSGELLDFTRVPSQRLQDVSKRVDACFSRFIKGDSNGNRSGKPRFKNAARYRTIRIEGQAITIERIEKNWLFLSFSKLDGWVKVRWHRALPDGFVLKNALLTKKTDGWYITICLEDPNIPVFTPDNIIPTWDNTLGLDAVLHEDDYLATSENTKLPALKSFRKSEKRLAKVSKRKSAKRKGS</sequence>
<keyword evidence="3" id="KW-1185">Reference proteome</keyword>
<dbReference type="Pfam" id="PF12323">
    <property type="entry name" value="HTH_OrfB_IS605"/>
    <property type="match status" value="1"/>
</dbReference>
<dbReference type="Proteomes" id="UP001050975">
    <property type="component" value="Unassembled WGS sequence"/>
</dbReference>
<accession>A0AAV3X5X2</accession>